<dbReference type="PANTHER" id="PTHR23414">
    <property type="entry name" value="ADRENOMEDULLIN, ADM"/>
    <property type="match status" value="1"/>
</dbReference>
<dbReference type="Pfam" id="PF00214">
    <property type="entry name" value="Calc_CGRP_IAPP"/>
    <property type="match status" value="1"/>
</dbReference>
<dbReference type="AlphaFoldDB" id="A0A3Q4B0L5"/>
<evidence type="ECO:0000256" key="4">
    <source>
        <dbReference type="ARBA" id="ARBA00022729"/>
    </source>
</evidence>
<name>A0A3Q4B0L5_MOLML</name>
<organism evidence="7 8">
    <name type="scientific">Mola mola</name>
    <name type="common">Ocean sunfish</name>
    <name type="synonym">Tetraodon mola</name>
    <dbReference type="NCBI Taxonomy" id="94237"/>
    <lineage>
        <taxon>Eukaryota</taxon>
        <taxon>Metazoa</taxon>
        <taxon>Chordata</taxon>
        <taxon>Craniata</taxon>
        <taxon>Vertebrata</taxon>
        <taxon>Euteleostomi</taxon>
        <taxon>Actinopterygii</taxon>
        <taxon>Neopterygii</taxon>
        <taxon>Teleostei</taxon>
        <taxon>Neoteleostei</taxon>
        <taxon>Acanthomorphata</taxon>
        <taxon>Eupercaria</taxon>
        <taxon>Tetraodontiformes</taxon>
        <taxon>Molidae</taxon>
        <taxon>Mola</taxon>
    </lineage>
</organism>
<evidence type="ECO:0000256" key="2">
    <source>
        <dbReference type="ARBA" id="ARBA00010575"/>
    </source>
</evidence>
<proteinExistence type="inferred from homology"/>
<evidence type="ECO:0000313" key="8">
    <source>
        <dbReference type="Proteomes" id="UP000261620"/>
    </source>
</evidence>
<protein>
    <submittedName>
        <fullName evidence="7">Uncharacterized protein</fullName>
    </submittedName>
</protein>
<reference evidence="7" key="2">
    <citation type="submission" date="2025-09" db="UniProtKB">
        <authorList>
            <consortium name="Ensembl"/>
        </authorList>
    </citation>
    <scope>IDENTIFICATION</scope>
</reference>
<accession>A0A3Q4B0L5</accession>
<dbReference type="GO" id="GO:0010460">
    <property type="term" value="P:positive regulation of heart rate"/>
    <property type="evidence" value="ECO:0007669"/>
    <property type="project" value="TreeGrafter"/>
</dbReference>
<reference evidence="7" key="1">
    <citation type="submission" date="2025-08" db="UniProtKB">
        <authorList>
            <consortium name="Ensembl"/>
        </authorList>
    </citation>
    <scope>IDENTIFICATION</scope>
</reference>
<dbReference type="GO" id="GO:0003073">
    <property type="term" value="P:regulation of systemic arterial blood pressure"/>
    <property type="evidence" value="ECO:0007669"/>
    <property type="project" value="TreeGrafter"/>
</dbReference>
<evidence type="ECO:0000256" key="5">
    <source>
        <dbReference type="ARBA" id="ARBA00023157"/>
    </source>
</evidence>
<dbReference type="GO" id="GO:0005576">
    <property type="term" value="C:extracellular region"/>
    <property type="evidence" value="ECO:0007669"/>
    <property type="project" value="UniProtKB-SubCell"/>
</dbReference>
<dbReference type="OMA" id="EDGQIIW"/>
<keyword evidence="8" id="KW-1185">Reference proteome</keyword>
<dbReference type="GO" id="GO:0007189">
    <property type="term" value="P:adenylate cyclase-activating G protein-coupled receptor signaling pathway"/>
    <property type="evidence" value="ECO:0007669"/>
    <property type="project" value="TreeGrafter"/>
</dbReference>
<sequence length="159" mass="17655">TCCSCPPHLCVDDHSAAKHFLCSSLCHRLSLPRTFRYPKPSYTTITPAASDLPVATYDHVTLGDRRIIWRAWQHKGLPLLVQSDGVLQAPPAGQRESRHRRRRHANSGGGRGHGHLMRVGCVLGTCQVQNLSHRLYQLIGHSGREDSSPINPRSPHSYG</sequence>
<keyword evidence="5" id="KW-1015">Disulfide bond</keyword>
<dbReference type="Ensembl" id="ENSMMOT00000010948.1">
    <property type="protein sequence ID" value="ENSMMOP00000010765.1"/>
    <property type="gene ID" value="ENSMMOG00000008303.1"/>
</dbReference>
<evidence type="ECO:0000256" key="3">
    <source>
        <dbReference type="ARBA" id="ARBA00022525"/>
    </source>
</evidence>
<dbReference type="STRING" id="94237.ENSMMOP00000010765"/>
<dbReference type="GO" id="GO:0005179">
    <property type="term" value="F:hormone activity"/>
    <property type="evidence" value="ECO:0007669"/>
    <property type="project" value="InterPro"/>
</dbReference>
<feature type="region of interest" description="Disordered" evidence="6">
    <location>
        <begin position="89"/>
        <end position="112"/>
    </location>
</feature>
<dbReference type="Proteomes" id="UP000261620">
    <property type="component" value="Unplaced"/>
</dbReference>
<keyword evidence="4" id="KW-0732">Signal</keyword>
<dbReference type="InterPro" id="IPR021116">
    <property type="entry name" value="Calcitonin/adrenomedullin"/>
</dbReference>
<comment type="similarity">
    <text evidence="2">Belongs to the adrenomedullin family.</text>
</comment>
<keyword evidence="3" id="KW-0964">Secreted</keyword>
<evidence type="ECO:0000256" key="6">
    <source>
        <dbReference type="SAM" id="MobiDB-lite"/>
    </source>
</evidence>
<dbReference type="PANTHER" id="PTHR23414:SF2">
    <property type="entry name" value="PROTEIN ADM2"/>
    <property type="match status" value="1"/>
</dbReference>
<evidence type="ECO:0000256" key="1">
    <source>
        <dbReference type="ARBA" id="ARBA00004613"/>
    </source>
</evidence>
<evidence type="ECO:0000313" key="7">
    <source>
        <dbReference type="Ensembl" id="ENSMMOP00000010765.1"/>
    </source>
</evidence>
<comment type="subcellular location">
    <subcellularLocation>
        <location evidence="1">Secreted</location>
    </subcellularLocation>
</comment>
<dbReference type="InterPro" id="IPR051665">
    <property type="entry name" value="Adrenomedullin-reg_peptide"/>
</dbReference>